<keyword evidence="8" id="KW-1015">Disulfide bond</keyword>
<comment type="similarity">
    <text evidence="13">Belongs to the protein kinase superfamily.</text>
</comment>
<evidence type="ECO:0000256" key="10">
    <source>
        <dbReference type="ARBA" id="ARBA00047899"/>
    </source>
</evidence>
<feature type="domain" description="Protein kinase" evidence="14">
    <location>
        <begin position="167"/>
        <end position="429"/>
    </location>
</feature>
<evidence type="ECO:0000256" key="6">
    <source>
        <dbReference type="ARBA" id="ARBA00022777"/>
    </source>
</evidence>
<evidence type="ECO:0000256" key="2">
    <source>
        <dbReference type="ARBA" id="ARBA00022527"/>
    </source>
</evidence>
<keyword evidence="3" id="KW-0808">Transferase</keyword>
<proteinExistence type="inferred from homology"/>
<dbReference type="Pfam" id="PF07714">
    <property type="entry name" value="PK_Tyr_Ser-Thr"/>
    <property type="match status" value="1"/>
</dbReference>
<evidence type="ECO:0000259" key="14">
    <source>
        <dbReference type="PROSITE" id="PS50011"/>
    </source>
</evidence>
<comment type="caution">
    <text evidence="15">The sequence shown here is derived from an EMBL/GenBank/DDBJ whole genome shotgun (WGS) entry which is preliminary data.</text>
</comment>
<comment type="catalytic activity">
    <reaction evidence="11">
        <text>L-seryl-[protein] + ATP = O-phospho-L-seryl-[protein] + ADP + H(+)</text>
        <dbReference type="Rhea" id="RHEA:17989"/>
        <dbReference type="Rhea" id="RHEA-COMP:9863"/>
        <dbReference type="Rhea" id="RHEA-COMP:11604"/>
        <dbReference type="ChEBI" id="CHEBI:15378"/>
        <dbReference type="ChEBI" id="CHEBI:29999"/>
        <dbReference type="ChEBI" id="CHEBI:30616"/>
        <dbReference type="ChEBI" id="CHEBI:83421"/>
        <dbReference type="ChEBI" id="CHEBI:456216"/>
        <dbReference type="EC" id="2.7.11.1"/>
    </reaction>
</comment>
<dbReference type="Proteomes" id="UP000306102">
    <property type="component" value="Unassembled WGS sequence"/>
</dbReference>
<dbReference type="InterPro" id="IPR011009">
    <property type="entry name" value="Kinase-like_dom_sf"/>
</dbReference>
<sequence length="429" mass="48069">MYPDSNKDEKNILDSVGFVVVLKEFMNKLSDRAVFNPSNFMFATDLDGCCDYRQGGTVLSRSCNMRFQLYPFYNEPTVNGNRKKIKVAMLVTDPTTFVLAGLAAGCYFIRHQRSNRTQKDEEKSQSALLRELANPPSVDINQEGEFVSSQELPFMELATIKAATGNFSDTNKLGQGGFGTVYKGILCDGKEIAVKRMSRKSWQGLEEFKNEVILIAKLQHGNLVRLVGCGIEGEEKLLIYEYMPNKSLDLFIFDSEKRAKLHWDIRLNIILGIARALLYLHEDSRLKIIHRDLKPNNVLLDQEMVAKISDFGMARIFGENQNIANTKRVAWRLWSDGKELEFLDPLLAGSCPVAEVVRCIHIGLLCVQEDPKDRPNMSSVVVLLGSESATLPEPNQPAFSVGRVAHIEPSSSTDPSVKNQVTICSISPR</sequence>
<dbReference type="STRING" id="542762.A0A4S4D2J6"/>
<dbReference type="Gene3D" id="3.30.200.20">
    <property type="entry name" value="Phosphorylase Kinase, domain 1"/>
    <property type="match status" value="1"/>
</dbReference>
<dbReference type="GO" id="GO:0005524">
    <property type="term" value="F:ATP binding"/>
    <property type="evidence" value="ECO:0007669"/>
    <property type="project" value="UniProtKB-UniRule"/>
</dbReference>
<dbReference type="InterPro" id="IPR000719">
    <property type="entry name" value="Prot_kinase_dom"/>
</dbReference>
<evidence type="ECO:0000256" key="12">
    <source>
        <dbReference type="PROSITE-ProRule" id="PRU10141"/>
    </source>
</evidence>
<keyword evidence="7 12" id="KW-0067">ATP-binding</keyword>
<dbReference type="SMART" id="SM00220">
    <property type="entry name" value="S_TKc"/>
    <property type="match status" value="1"/>
</dbReference>
<evidence type="ECO:0000256" key="11">
    <source>
        <dbReference type="ARBA" id="ARBA00048679"/>
    </source>
</evidence>
<evidence type="ECO:0000256" key="1">
    <source>
        <dbReference type="ARBA" id="ARBA00012513"/>
    </source>
</evidence>
<dbReference type="FunFam" id="1.10.510.10:FF:001019">
    <property type="entry name" value="G-type lectin S-receptor-like serine/threonine-protein kinase B120"/>
    <property type="match status" value="1"/>
</dbReference>
<dbReference type="InterPro" id="IPR001245">
    <property type="entry name" value="Ser-Thr/Tyr_kinase_cat_dom"/>
</dbReference>
<evidence type="ECO:0000256" key="3">
    <source>
        <dbReference type="ARBA" id="ARBA00022679"/>
    </source>
</evidence>
<dbReference type="PROSITE" id="PS00108">
    <property type="entry name" value="PROTEIN_KINASE_ST"/>
    <property type="match status" value="1"/>
</dbReference>
<dbReference type="PROSITE" id="PS50011">
    <property type="entry name" value="PROTEIN_KINASE_DOM"/>
    <property type="match status" value="1"/>
</dbReference>
<keyword evidence="5 12" id="KW-0547">Nucleotide-binding</keyword>
<accession>A0A4S4D2J6</accession>
<keyword evidence="4" id="KW-0732">Signal</keyword>
<dbReference type="EC" id="2.7.11.1" evidence="1"/>
<keyword evidence="6" id="KW-0418">Kinase</keyword>
<dbReference type="PANTHER" id="PTHR27002">
    <property type="entry name" value="RECEPTOR-LIKE SERINE/THREONINE-PROTEIN KINASE SD1-8"/>
    <property type="match status" value="1"/>
</dbReference>
<dbReference type="InterPro" id="IPR008271">
    <property type="entry name" value="Ser/Thr_kinase_AS"/>
</dbReference>
<evidence type="ECO:0000256" key="13">
    <source>
        <dbReference type="RuleBase" id="RU000304"/>
    </source>
</evidence>
<keyword evidence="16" id="KW-1185">Reference proteome</keyword>
<gene>
    <name evidence="15" type="ORF">TEA_017080</name>
</gene>
<dbReference type="PANTHER" id="PTHR27002:SF123">
    <property type="entry name" value="CYSTEINE-RICH RECEPTOR-LIKE PROTEIN KINASE 45"/>
    <property type="match status" value="1"/>
</dbReference>
<dbReference type="SUPFAM" id="SSF56112">
    <property type="entry name" value="Protein kinase-like (PK-like)"/>
    <property type="match status" value="1"/>
</dbReference>
<evidence type="ECO:0000256" key="4">
    <source>
        <dbReference type="ARBA" id="ARBA00022729"/>
    </source>
</evidence>
<dbReference type="EMBL" id="SDRB02012875">
    <property type="protein sequence ID" value="THF96484.1"/>
    <property type="molecule type" value="Genomic_DNA"/>
</dbReference>
<evidence type="ECO:0000256" key="9">
    <source>
        <dbReference type="ARBA" id="ARBA00023180"/>
    </source>
</evidence>
<evidence type="ECO:0000256" key="7">
    <source>
        <dbReference type="ARBA" id="ARBA00022840"/>
    </source>
</evidence>
<dbReference type="Gene3D" id="1.10.510.10">
    <property type="entry name" value="Transferase(Phosphotransferase) domain 1"/>
    <property type="match status" value="2"/>
</dbReference>
<evidence type="ECO:0000313" key="15">
    <source>
        <dbReference type="EMBL" id="THF96484.1"/>
    </source>
</evidence>
<dbReference type="GO" id="GO:0005886">
    <property type="term" value="C:plasma membrane"/>
    <property type="evidence" value="ECO:0007669"/>
    <property type="project" value="TreeGrafter"/>
</dbReference>
<dbReference type="FunFam" id="3.30.200.20:FF:000195">
    <property type="entry name" value="G-type lectin S-receptor-like serine/threonine-protein kinase"/>
    <property type="match status" value="1"/>
</dbReference>
<dbReference type="GO" id="GO:0004674">
    <property type="term" value="F:protein serine/threonine kinase activity"/>
    <property type="evidence" value="ECO:0007669"/>
    <property type="project" value="UniProtKB-KW"/>
</dbReference>
<feature type="binding site" evidence="12">
    <location>
        <position position="195"/>
    </location>
    <ligand>
        <name>ATP</name>
        <dbReference type="ChEBI" id="CHEBI:30616"/>
    </ligand>
</feature>
<keyword evidence="9" id="KW-0325">Glycoprotein</keyword>
<dbReference type="AlphaFoldDB" id="A0A4S4D2J6"/>
<dbReference type="InterPro" id="IPR017441">
    <property type="entry name" value="Protein_kinase_ATP_BS"/>
</dbReference>
<evidence type="ECO:0000256" key="8">
    <source>
        <dbReference type="ARBA" id="ARBA00023157"/>
    </source>
</evidence>
<evidence type="ECO:0000313" key="16">
    <source>
        <dbReference type="Proteomes" id="UP000306102"/>
    </source>
</evidence>
<comment type="catalytic activity">
    <reaction evidence="10">
        <text>L-threonyl-[protein] + ATP = O-phospho-L-threonyl-[protein] + ADP + H(+)</text>
        <dbReference type="Rhea" id="RHEA:46608"/>
        <dbReference type="Rhea" id="RHEA-COMP:11060"/>
        <dbReference type="Rhea" id="RHEA-COMP:11605"/>
        <dbReference type="ChEBI" id="CHEBI:15378"/>
        <dbReference type="ChEBI" id="CHEBI:30013"/>
        <dbReference type="ChEBI" id="CHEBI:30616"/>
        <dbReference type="ChEBI" id="CHEBI:61977"/>
        <dbReference type="ChEBI" id="CHEBI:456216"/>
        <dbReference type="EC" id="2.7.11.1"/>
    </reaction>
</comment>
<keyword evidence="2 13" id="KW-0723">Serine/threonine-protein kinase</keyword>
<dbReference type="PROSITE" id="PS00107">
    <property type="entry name" value="PROTEIN_KINASE_ATP"/>
    <property type="match status" value="1"/>
</dbReference>
<name>A0A4S4D2J6_CAMSN</name>
<reference evidence="15 16" key="1">
    <citation type="journal article" date="2018" name="Proc. Natl. Acad. Sci. U.S.A.">
        <title>Draft genome sequence of Camellia sinensis var. sinensis provides insights into the evolution of the tea genome and tea quality.</title>
        <authorList>
            <person name="Wei C."/>
            <person name="Yang H."/>
            <person name="Wang S."/>
            <person name="Zhao J."/>
            <person name="Liu C."/>
            <person name="Gao L."/>
            <person name="Xia E."/>
            <person name="Lu Y."/>
            <person name="Tai Y."/>
            <person name="She G."/>
            <person name="Sun J."/>
            <person name="Cao H."/>
            <person name="Tong W."/>
            <person name="Gao Q."/>
            <person name="Li Y."/>
            <person name="Deng W."/>
            <person name="Jiang X."/>
            <person name="Wang W."/>
            <person name="Chen Q."/>
            <person name="Zhang S."/>
            <person name="Li H."/>
            <person name="Wu J."/>
            <person name="Wang P."/>
            <person name="Li P."/>
            <person name="Shi C."/>
            <person name="Zheng F."/>
            <person name="Jian J."/>
            <person name="Huang B."/>
            <person name="Shan D."/>
            <person name="Shi M."/>
            <person name="Fang C."/>
            <person name="Yue Y."/>
            <person name="Li F."/>
            <person name="Li D."/>
            <person name="Wei S."/>
            <person name="Han B."/>
            <person name="Jiang C."/>
            <person name="Yin Y."/>
            <person name="Xia T."/>
            <person name="Zhang Z."/>
            <person name="Bennetzen J.L."/>
            <person name="Zhao S."/>
            <person name="Wan X."/>
        </authorList>
    </citation>
    <scope>NUCLEOTIDE SEQUENCE [LARGE SCALE GENOMIC DNA]</scope>
    <source>
        <strain evidence="16">cv. Shuchazao</strain>
        <tissue evidence="15">Leaf</tissue>
    </source>
</reference>
<organism evidence="15 16">
    <name type="scientific">Camellia sinensis var. sinensis</name>
    <name type="common">China tea</name>
    <dbReference type="NCBI Taxonomy" id="542762"/>
    <lineage>
        <taxon>Eukaryota</taxon>
        <taxon>Viridiplantae</taxon>
        <taxon>Streptophyta</taxon>
        <taxon>Embryophyta</taxon>
        <taxon>Tracheophyta</taxon>
        <taxon>Spermatophyta</taxon>
        <taxon>Magnoliopsida</taxon>
        <taxon>eudicotyledons</taxon>
        <taxon>Gunneridae</taxon>
        <taxon>Pentapetalae</taxon>
        <taxon>asterids</taxon>
        <taxon>Ericales</taxon>
        <taxon>Theaceae</taxon>
        <taxon>Camellia</taxon>
    </lineage>
</organism>
<protein>
    <recommendedName>
        <fullName evidence="1">non-specific serine/threonine protein kinase</fullName>
        <ecNumber evidence="1">2.7.11.1</ecNumber>
    </recommendedName>
</protein>
<evidence type="ECO:0000256" key="5">
    <source>
        <dbReference type="ARBA" id="ARBA00022741"/>
    </source>
</evidence>